<evidence type="ECO:0000313" key="12">
    <source>
        <dbReference type="Proteomes" id="UP000069926"/>
    </source>
</evidence>
<dbReference type="Gene3D" id="1.10.3720.10">
    <property type="entry name" value="MetI-like"/>
    <property type="match status" value="1"/>
</dbReference>
<keyword evidence="5" id="KW-0997">Cell inner membrane</keyword>
<feature type="transmembrane region" description="Helical" evidence="9">
    <location>
        <begin position="101"/>
        <end position="119"/>
    </location>
</feature>
<keyword evidence="4" id="KW-1003">Cell membrane</keyword>
<evidence type="ECO:0000256" key="8">
    <source>
        <dbReference type="ARBA" id="ARBA00023136"/>
    </source>
</evidence>
<accession>A0A120HPX2</accession>
<gene>
    <name evidence="11" type="primary">potB</name>
    <name evidence="11" type="ORF">AUT07_00492</name>
</gene>
<dbReference type="PROSITE" id="PS50928">
    <property type="entry name" value="ABC_TM1"/>
    <property type="match status" value="1"/>
</dbReference>
<evidence type="ECO:0000256" key="4">
    <source>
        <dbReference type="ARBA" id="ARBA00022475"/>
    </source>
</evidence>
<dbReference type="PANTHER" id="PTHR42929:SF1">
    <property type="entry name" value="INNER MEMBRANE ABC TRANSPORTER PERMEASE PROTEIN YDCU-RELATED"/>
    <property type="match status" value="1"/>
</dbReference>
<feature type="domain" description="ABC transmembrane type-1" evidence="10">
    <location>
        <begin position="66"/>
        <end position="272"/>
    </location>
</feature>
<comment type="similarity">
    <text evidence="2">Belongs to the binding-protein-dependent transport system permease family. CysTW subfamily.</text>
</comment>
<evidence type="ECO:0000313" key="11">
    <source>
        <dbReference type="EMBL" id="AMA65055.1"/>
    </source>
</evidence>
<keyword evidence="8 9" id="KW-0472">Membrane</keyword>
<proteinExistence type="inferred from homology"/>
<keyword evidence="6 9" id="KW-0812">Transmembrane</keyword>
<sequence>MRINSKKFQNIIIIWLFSWLLLFVFLPNLIIIITSFLTHDDKNLIKIIFTLNNYKRLFNSLYANVILNSINIAIITTLFCLIISYPLALLLTQISIKLQSLMLFLLILPFCTNSLIRIYGLRFFLSARGFLNNFLLYIKLIDKPIQILYTQKAVIIGLVYILLPFMVIPIYSSIQKLDKYYFEAAKDLGANKFQIFLRITVPLTKQGVIAGCILVSISAMGLFYIADLMGGAKNLLIGNIIKNQFLYLRDWPFGSAISITLTILISGIAFLLSYYQLDDYKA</sequence>
<dbReference type="Proteomes" id="UP000069926">
    <property type="component" value="Chromosome"/>
</dbReference>
<evidence type="ECO:0000256" key="7">
    <source>
        <dbReference type="ARBA" id="ARBA00022989"/>
    </source>
</evidence>
<evidence type="ECO:0000256" key="5">
    <source>
        <dbReference type="ARBA" id="ARBA00022519"/>
    </source>
</evidence>
<feature type="transmembrane region" description="Helical" evidence="9">
    <location>
        <begin position="12"/>
        <end position="37"/>
    </location>
</feature>
<name>A0A120HPX2_9GAMM</name>
<keyword evidence="7 9" id="KW-1133">Transmembrane helix</keyword>
<dbReference type="PANTHER" id="PTHR42929">
    <property type="entry name" value="INNER MEMBRANE ABC TRANSPORTER PERMEASE PROTEIN YDCU-RELATED-RELATED"/>
    <property type="match status" value="1"/>
</dbReference>
<dbReference type="NCBIfam" id="NF007044">
    <property type="entry name" value="PRK09497.1"/>
    <property type="match status" value="1"/>
</dbReference>
<dbReference type="Pfam" id="PF00528">
    <property type="entry name" value="BPD_transp_1"/>
    <property type="match status" value="1"/>
</dbReference>
<comment type="subcellular location">
    <subcellularLocation>
        <location evidence="1">Cell inner membrane</location>
        <topology evidence="1">Multi-pass membrane protein</topology>
    </subcellularLocation>
    <subcellularLocation>
        <location evidence="9">Cell membrane</location>
        <topology evidence="9">Multi-pass membrane protein</topology>
    </subcellularLocation>
</comment>
<feature type="transmembrane region" description="Helical" evidence="9">
    <location>
        <begin position="208"/>
        <end position="230"/>
    </location>
</feature>
<dbReference type="InterPro" id="IPR035906">
    <property type="entry name" value="MetI-like_sf"/>
</dbReference>
<dbReference type="RefSeq" id="WP_066283722.1">
    <property type="nucleotide sequence ID" value="NZ_CP013920.1"/>
</dbReference>
<dbReference type="STRING" id="634113.AUT07_00492"/>
<organism evidence="11 12">
    <name type="scientific">Candidatus Arsenophonus lipoptenae</name>
    <dbReference type="NCBI Taxonomy" id="634113"/>
    <lineage>
        <taxon>Bacteria</taxon>
        <taxon>Pseudomonadati</taxon>
        <taxon>Pseudomonadota</taxon>
        <taxon>Gammaproteobacteria</taxon>
        <taxon>Enterobacterales</taxon>
        <taxon>Morganellaceae</taxon>
        <taxon>Arsenophonus</taxon>
    </lineage>
</organism>
<evidence type="ECO:0000259" key="10">
    <source>
        <dbReference type="PROSITE" id="PS50928"/>
    </source>
</evidence>
<dbReference type="GO" id="GO:0005886">
    <property type="term" value="C:plasma membrane"/>
    <property type="evidence" value="ECO:0007669"/>
    <property type="project" value="UniProtKB-SubCell"/>
</dbReference>
<dbReference type="CDD" id="cd06261">
    <property type="entry name" value="TM_PBP2"/>
    <property type="match status" value="1"/>
</dbReference>
<evidence type="ECO:0000256" key="1">
    <source>
        <dbReference type="ARBA" id="ARBA00004429"/>
    </source>
</evidence>
<evidence type="ECO:0000256" key="3">
    <source>
        <dbReference type="ARBA" id="ARBA00022448"/>
    </source>
</evidence>
<keyword evidence="3 9" id="KW-0813">Transport</keyword>
<dbReference type="EMBL" id="CP013920">
    <property type="protein sequence ID" value="AMA65055.1"/>
    <property type="molecule type" value="Genomic_DNA"/>
</dbReference>
<evidence type="ECO:0000256" key="9">
    <source>
        <dbReference type="RuleBase" id="RU363032"/>
    </source>
</evidence>
<protein>
    <submittedName>
        <fullName evidence="11">Spermidine/putrescine transport system permease protein PotB</fullName>
    </submittedName>
</protein>
<feature type="transmembrane region" description="Helical" evidence="9">
    <location>
        <begin position="153"/>
        <end position="174"/>
    </location>
</feature>
<reference evidence="11 12" key="1">
    <citation type="submission" date="2016-01" db="EMBL/GenBank/DDBJ databases">
        <title>Genome sequence of Ca. Arsenophonus lipopteni, the exclusive symbiont of a blood sucking fly Lipoptena cervi (Diptera: Hippoboscidae).</title>
        <authorList>
            <person name="Novakova E."/>
            <person name="Hypsa V."/>
            <person name="Nguyen P."/>
            <person name="Husnik F."/>
            <person name="Darby A.C."/>
        </authorList>
    </citation>
    <scope>NUCLEOTIDE SEQUENCE [LARGE SCALE GENOMIC DNA]</scope>
    <source>
        <strain evidence="11 12">CB</strain>
    </source>
</reference>
<feature type="transmembrane region" description="Helical" evidence="9">
    <location>
        <begin position="61"/>
        <end position="89"/>
    </location>
</feature>
<feature type="transmembrane region" description="Helical" evidence="9">
    <location>
        <begin position="251"/>
        <end position="275"/>
    </location>
</feature>
<dbReference type="OrthoDB" id="9807047at2"/>
<evidence type="ECO:0000256" key="6">
    <source>
        <dbReference type="ARBA" id="ARBA00022692"/>
    </source>
</evidence>
<dbReference type="SUPFAM" id="SSF161098">
    <property type="entry name" value="MetI-like"/>
    <property type="match status" value="1"/>
</dbReference>
<dbReference type="PATRIC" id="fig|634113.3.peg.468"/>
<dbReference type="GO" id="GO:0055085">
    <property type="term" value="P:transmembrane transport"/>
    <property type="evidence" value="ECO:0007669"/>
    <property type="project" value="InterPro"/>
</dbReference>
<keyword evidence="12" id="KW-1185">Reference proteome</keyword>
<dbReference type="KEGG" id="asy:AUT07_00492"/>
<dbReference type="InterPro" id="IPR000515">
    <property type="entry name" value="MetI-like"/>
</dbReference>
<dbReference type="AlphaFoldDB" id="A0A120HPX2"/>
<evidence type="ECO:0000256" key="2">
    <source>
        <dbReference type="ARBA" id="ARBA00007069"/>
    </source>
</evidence>